<reference evidence="2" key="1">
    <citation type="submission" date="2015-07" db="EMBL/GenBank/DDBJ databases">
        <authorList>
            <person name="Teixeira M.M."/>
            <person name="Souza R.C."/>
            <person name="Almeida L.G."/>
            <person name="Vicente V.A."/>
            <person name="de Hoog S."/>
            <person name="Bocca A.L."/>
            <person name="de Almeida S.R."/>
            <person name="Vasconcelos A.T."/>
            <person name="Felipe M.S."/>
        </authorList>
    </citation>
    <scope>NUCLEOTIDE SEQUENCE [LARGE SCALE GENOMIC DNA]</scope>
    <source>
        <strain evidence="2">KSF</strain>
    </source>
</reference>
<gene>
    <name evidence="1" type="ORF">CLCR_04438</name>
</gene>
<keyword evidence="2" id="KW-1185">Reference proteome</keyword>
<evidence type="ECO:0000313" key="1">
    <source>
        <dbReference type="EMBL" id="OCT48362.1"/>
    </source>
</evidence>
<dbReference type="EMBL" id="LGRB01000012">
    <property type="protein sequence ID" value="OCT48362.1"/>
    <property type="molecule type" value="Genomic_DNA"/>
</dbReference>
<dbReference type="VEuPathDB" id="FungiDB:CLCR_04438"/>
<proteinExistence type="predicted"/>
<protein>
    <submittedName>
        <fullName evidence="1">Uncharacterized protein</fullName>
    </submittedName>
</protein>
<organism evidence="1 2">
    <name type="scientific">Cladophialophora carrionii</name>
    <dbReference type="NCBI Taxonomy" id="86049"/>
    <lineage>
        <taxon>Eukaryota</taxon>
        <taxon>Fungi</taxon>
        <taxon>Dikarya</taxon>
        <taxon>Ascomycota</taxon>
        <taxon>Pezizomycotina</taxon>
        <taxon>Eurotiomycetes</taxon>
        <taxon>Chaetothyriomycetidae</taxon>
        <taxon>Chaetothyriales</taxon>
        <taxon>Herpotrichiellaceae</taxon>
        <taxon>Cladophialophora</taxon>
    </lineage>
</organism>
<name>A0A1C1CIT0_9EURO</name>
<dbReference type="AlphaFoldDB" id="A0A1C1CIT0"/>
<dbReference type="OrthoDB" id="5371740at2759"/>
<dbReference type="STRING" id="86049.A0A1C1CIT0"/>
<comment type="caution">
    <text evidence="1">The sequence shown here is derived from an EMBL/GenBank/DDBJ whole genome shotgun (WGS) entry which is preliminary data.</text>
</comment>
<dbReference type="VEuPathDB" id="FungiDB:G647_08500"/>
<sequence length="119" mass="13078">MSGSGAYSEHPTIHARHLWSRQVGPGQVLITSRAAPSTNRGLPSLTPRSTILAGYLKFLDDPSLNGKIIEASRDQLFFQEKPPYADGDYSKRSSTVFDPLFEMVHGQPSGLEDIVRPLP</sequence>
<dbReference type="Proteomes" id="UP000094526">
    <property type="component" value="Unassembled WGS sequence"/>
</dbReference>
<accession>A0A1C1CIT0</accession>
<evidence type="ECO:0000313" key="2">
    <source>
        <dbReference type="Proteomes" id="UP000094526"/>
    </source>
</evidence>